<comment type="function">
    <text evidence="1">Plays a role in determining ER morphology.</text>
</comment>
<proteinExistence type="inferred from homology"/>
<dbReference type="GO" id="GO:1903373">
    <property type="term" value="P:positive regulation of endoplasmic reticulum tubular network organization"/>
    <property type="evidence" value="ECO:0007669"/>
    <property type="project" value="UniProtKB-UniRule"/>
</dbReference>
<gene>
    <name evidence="4" type="ORF">PCOS0759_LOCUS5390</name>
</gene>
<keyword evidence="1" id="KW-0479">Metal-binding</keyword>
<keyword evidence="1" id="KW-1133">Transmembrane helix</keyword>
<keyword evidence="1" id="KW-0862">Zinc</keyword>
<feature type="domain" description="Lunapark zinc ribbon" evidence="3">
    <location>
        <begin position="359"/>
        <end position="410"/>
    </location>
</feature>
<keyword evidence="1" id="KW-0472">Membrane</keyword>
<organism evidence="4">
    <name type="scientific">Percolomonas cosmopolitus</name>
    <dbReference type="NCBI Taxonomy" id="63605"/>
    <lineage>
        <taxon>Eukaryota</taxon>
        <taxon>Discoba</taxon>
        <taxon>Heterolobosea</taxon>
        <taxon>Tetramitia</taxon>
        <taxon>Eutetramitia</taxon>
        <taxon>Percolomonadidae</taxon>
        <taxon>Percolomonas</taxon>
    </lineage>
</organism>
<evidence type="ECO:0000256" key="2">
    <source>
        <dbReference type="SAM" id="MobiDB-lite"/>
    </source>
</evidence>
<sequence length="475" mass="54167">MPFFPLTLFYTPSNYSEQLHTLHSTLSSLENSHQEIQFSRPSTSLLYVKYYLFFEVVVVPLCVFYLRVALGDKMDLMMRQFGLMPSAAAADGGGGTEHGFTKFHIVLYVSLSLVFLVILNMIWFAIIRKIIHFCYSRRELKSKNRAQQLIIQQRKVLNEMMARYRYEYVNDLVHRYGKSLRFYEQHFNGSKNAETQTSPDEEKTFIFDWIKERHMVLKSRVETHSVSVDTSGIGSRRTRKEAGDAQVAGELVLDESNVYTEKEEQMMSYIHTQNQKIASMRKYIHDLREHIRDAGMTAKMLPPQKLFPFSGGSSTHQKHSSGDSNEGDQTSEPTGSHQSKASSLSNALTTTMGKKKTSWFDRVLNKVIGNDAEHCVALICEECHTHNGLQLLEDARGPAIFKCYECGHLNHTRTNAAPLRDTMRDIEILANENASSNTLPDHAELLHIENEPHLELEEEEHTTASSSGETQTTKT</sequence>
<evidence type="ECO:0000256" key="1">
    <source>
        <dbReference type="RuleBase" id="RU367073"/>
    </source>
</evidence>
<dbReference type="GO" id="GO:0008270">
    <property type="term" value="F:zinc ion binding"/>
    <property type="evidence" value="ECO:0007669"/>
    <property type="project" value="UniProtKB-KW"/>
</dbReference>
<dbReference type="PANTHER" id="PTHR22166">
    <property type="entry name" value="ENDOPLASMIC RETICULUM JUNCTION FORMATION PROTEIN LUNAPARK"/>
    <property type="match status" value="1"/>
</dbReference>
<comment type="subcellular location">
    <subcellularLocation>
        <location evidence="1">Endoplasmic reticulum membrane</location>
        <topology evidence="1">Multi-pass membrane protein</topology>
    </subcellularLocation>
</comment>
<dbReference type="EMBL" id="HBGD01006501">
    <property type="protein sequence ID" value="CAD9082150.1"/>
    <property type="molecule type" value="Transcribed_RNA"/>
</dbReference>
<dbReference type="Pfam" id="PF10058">
    <property type="entry name" value="Zn_ribbon_10"/>
    <property type="match status" value="1"/>
</dbReference>
<dbReference type="InterPro" id="IPR040115">
    <property type="entry name" value="Lnp"/>
</dbReference>
<feature type="region of interest" description="Disordered" evidence="2">
    <location>
        <begin position="302"/>
        <end position="348"/>
    </location>
</feature>
<feature type="compositionally biased region" description="Polar residues" evidence="2">
    <location>
        <begin position="463"/>
        <end position="475"/>
    </location>
</feature>
<evidence type="ECO:0000259" key="3">
    <source>
        <dbReference type="Pfam" id="PF10058"/>
    </source>
</evidence>
<feature type="region of interest" description="Disordered" evidence="2">
    <location>
        <begin position="453"/>
        <end position="475"/>
    </location>
</feature>
<reference evidence="4" key="1">
    <citation type="submission" date="2021-01" db="EMBL/GenBank/DDBJ databases">
        <authorList>
            <person name="Corre E."/>
            <person name="Pelletier E."/>
            <person name="Niang G."/>
            <person name="Scheremetjew M."/>
            <person name="Finn R."/>
            <person name="Kale V."/>
            <person name="Holt S."/>
            <person name="Cochrane G."/>
            <person name="Meng A."/>
            <person name="Brown T."/>
            <person name="Cohen L."/>
        </authorList>
    </citation>
    <scope>NUCLEOTIDE SEQUENCE</scope>
    <source>
        <strain evidence="4">WS</strain>
    </source>
</reference>
<dbReference type="InterPro" id="IPR019273">
    <property type="entry name" value="Lunapark_Znf"/>
</dbReference>
<feature type="transmembrane region" description="Helical" evidence="1">
    <location>
        <begin position="105"/>
        <end position="126"/>
    </location>
</feature>
<name>A0A7S1PHE8_9EUKA</name>
<keyword evidence="1" id="KW-0256">Endoplasmic reticulum</keyword>
<dbReference type="GO" id="GO:0071788">
    <property type="term" value="P:endoplasmic reticulum tubular network maintenance"/>
    <property type="evidence" value="ECO:0007669"/>
    <property type="project" value="UniProtKB-UniRule"/>
</dbReference>
<dbReference type="GO" id="GO:0098826">
    <property type="term" value="C:endoplasmic reticulum tubular network membrane"/>
    <property type="evidence" value="ECO:0007669"/>
    <property type="project" value="UniProtKB-UniRule"/>
</dbReference>
<keyword evidence="1" id="KW-0863">Zinc-finger</keyword>
<comment type="domain">
    <text evidence="1">The C4-type zinc finger motif is necessary both for its ER three-way tubular junction localization and formation.</text>
</comment>
<comment type="similarity">
    <text evidence="1">Belongs to the lunapark family.</text>
</comment>
<dbReference type="PANTHER" id="PTHR22166:SF12">
    <property type="entry name" value="ENDOPLASMIC RETICULUM JUNCTION FORMATION PROTEIN LUNAPARK"/>
    <property type="match status" value="1"/>
</dbReference>
<feature type="transmembrane region" description="Helical" evidence="1">
    <location>
        <begin position="50"/>
        <end position="70"/>
    </location>
</feature>
<evidence type="ECO:0000313" key="4">
    <source>
        <dbReference type="EMBL" id="CAD9082150.1"/>
    </source>
</evidence>
<feature type="compositionally biased region" description="Polar residues" evidence="2">
    <location>
        <begin position="322"/>
        <end position="348"/>
    </location>
</feature>
<dbReference type="AlphaFoldDB" id="A0A7S1PHE8"/>
<protein>
    <recommendedName>
        <fullName evidence="1">Endoplasmic reticulum junction formation protein lunapark</fullName>
    </recommendedName>
</protein>
<accession>A0A7S1PHE8</accession>
<keyword evidence="1" id="KW-0812">Transmembrane</keyword>